<evidence type="ECO:0000313" key="3">
    <source>
        <dbReference type="Proteomes" id="UP001595829"/>
    </source>
</evidence>
<sequence length="48" mass="5107">MGYRGDAGGEALGRSLGGFTTQLPLSAEDRCRPLSTLLTPGQRADRTR</sequence>
<keyword evidence="3" id="KW-1185">Reference proteome</keyword>
<comment type="caution">
    <text evidence="2">The sequence shown here is derived from an EMBL/GenBank/DDBJ whole genome shotgun (WGS) entry which is preliminary data.</text>
</comment>
<feature type="region of interest" description="Disordered" evidence="1">
    <location>
        <begin position="1"/>
        <end position="48"/>
    </location>
</feature>
<name>A0ABV9XGH2_9ACTN</name>
<feature type="compositionally biased region" description="Gly residues" evidence="1">
    <location>
        <begin position="1"/>
        <end position="11"/>
    </location>
</feature>
<protein>
    <submittedName>
        <fullName evidence="2">Uncharacterized protein</fullName>
    </submittedName>
</protein>
<dbReference type="EMBL" id="JBHSJD010000014">
    <property type="protein sequence ID" value="MFC5024072.1"/>
    <property type="molecule type" value="Genomic_DNA"/>
</dbReference>
<evidence type="ECO:0000256" key="1">
    <source>
        <dbReference type="SAM" id="MobiDB-lite"/>
    </source>
</evidence>
<accession>A0ABV9XGH2</accession>
<proteinExistence type="predicted"/>
<dbReference type="RefSeq" id="WP_380841730.1">
    <property type="nucleotide sequence ID" value="NZ_BAABIT010000001.1"/>
</dbReference>
<gene>
    <name evidence="2" type="ORF">ACFPM3_18255</name>
</gene>
<reference evidence="3" key="1">
    <citation type="journal article" date="2019" name="Int. J. Syst. Evol. Microbiol.">
        <title>The Global Catalogue of Microorganisms (GCM) 10K type strain sequencing project: providing services to taxonomists for standard genome sequencing and annotation.</title>
        <authorList>
            <consortium name="The Broad Institute Genomics Platform"/>
            <consortium name="The Broad Institute Genome Sequencing Center for Infectious Disease"/>
            <person name="Wu L."/>
            <person name="Ma J."/>
        </authorList>
    </citation>
    <scope>NUCLEOTIDE SEQUENCE [LARGE SCALE GENOMIC DNA]</scope>
    <source>
        <strain evidence="3">CGMCC 4.1648</strain>
    </source>
</reference>
<dbReference type="Proteomes" id="UP001595829">
    <property type="component" value="Unassembled WGS sequence"/>
</dbReference>
<organism evidence="2 3">
    <name type="scientific">Streptomyces coeruleoprunus</name>
    <dbReference type="NCBI Taxonomy" id="285563"/>
    <lineage>
        <taxon>Bacteria</taxon>
        <taxon>Bacillati</taxon>
        <taxon>Actinomycetota</taxon>
        <taxon>Actinomycetes</taxon>
        <taxon>Kitasatosporales</taxon>
        <taxon>Streptomycetaceae</taxon>
        <taxon>Streptomyces</taxon>
    </lineage>
</organism>
<evidence type="ECO:0000313" key="2">
    <source>
        <dbReference type="EMBL" id="MFC5024072.1"/>
    </source>
</evidence>